<sequence>MNNAWRTFVFRDGRAAQRTSASASRELSTSIQGVPFCPLKSTVVIKSDVKNFIEVQLIFRSERNIQRASSPRTRARSFASAGRLALQSSGIRGVRACVVEKRNFLQDCRFPQTPSCFRIQVAQHDLTPPLRRRDRQMSRLAIVC</sequence>
<dbReference type="AlphaFoldDB" id="A0A4C1SLI1"/>
<comment type="caution">
    <text evidence="1">The sequence shown here is derived from an EMBL/GenBank/DDBJ whole genome shotgun (WGS) entry which is preliminary data.</text>
</comment>
<proteinExistence type="predicted"/>
<dbReference type="EMBL" id="BGZK01003512">
    <property type="protein sequence ID" value="GBP02078.1"/>
    <property type="molecule type" value="Genomic_DNA"/>
</dbReference>
<organism evidence="1 2">
    <name type="scientific">Eumeta variegata</name>
    <name type="common">Bagworm moth</name>
    <name type="synonym">Eumeta japonica</name>
    <dbReference type="NCBI Taxonomy" id="151549"/>
    <lineage>
        <taxon>Eukaryota</taxon>
        <taxon>Metazoa</taxon>
        <taxon>Ecdysozoa</taxon>
        <taxon>Arthropoda</taxon>
        <taxon>Hexapoda</taxon>
        <taxon>Insecta</taxon>
        <taxon>Pterygota</taxon>
        <taxon>Neoptera</taxon>
        <taxon>Endopterygota</taxon>
        <taxon>Lepidoptera</taxon>
        <taxon>Glossata</taxon>
        <taxon>Ditrysia</taxon>
        <taxon>Tineoidea</taxon>
        <taxon>Psychidae</taxon>
        <taxon>Oiketicinae</taxon>
        <taxon>Eumeta</taxon>
    </lineage>
</organism>
<dbReference type="Proteomes" id="UP000299102">
    <property type="component" value="Unassembled WGS sequence"/>
</dbReference>
<accession>A0A4C1SLI1</accession>
<evidence type="ECO:0000313" key="1">
    <source>
        <dbReference type="EMBL" id="GBP02078.1"/>
    </source>
</evidence>
<gene>
    <name evidence="1" type="ORF">EVAR_91754_1</name>
</gene>
<protein>
    <submittedName>
        <fullName evidence="1">Uncharacterized protein</fullName>
    </submittedName>
</protein>
<name>A0A4C1SLI1_EUMVA</name>
<reference evidence="1 2" key="1">
    <citation type="journal article" date="2019" name="Commun. Biol.">
        <title>The bagworm genome reveals a unique fibroin gene that provides high tensile strength.</title>
        <authorList>
            <person name="Kono N."/>
            <person name="Nakamura H."/>
            <person name="Ohtoshi R."/>
            <person name="Tomita M."/>
            <person name="Numata K."/>
            <person name="Arakawa K."/>
        </authorList>
    </citation>
    <scope>NUCLEOTIDE SEQUENCE [LARGE SCALE GENOMIC DNA]</scope>
</reference>
<keyword evidence="2" id="KW-1185">Reference proteome</keyword>
<evidence type="ECO:0000313" key="2">
    <source>
        <dbReference type="Proteomes" id="UP000299102"/>
    </source>
</evidence>